<dbReference type="SUPFAM" id="SSF51120">
    <property type="entry name" value="beta-Roll"/>
    <property type="match status" value="1"/>
</dbReference>
<keyword evidence="5" id="KW-1185">Reference proteome</keyword>
<dbReference type="InterPro" id="IPR000757">
    <property type="entry name" value="Beta-glucanase-like"/>
</dbReference>
<dbReference type="SUPFAM" id="SSF49899">
    <property type="entry name" value="Concanavalin A-like lectins/glucanases"/>
    <property type="match status" value="1"/>
</dbReference>
<sequence length="510" mass="53589">MSTETQTARGKKQEQVAATSTDLSDSGTDTSDSSAATTSEATATQTTVAETGEATATTTEAATGSIDTITLHGETYVLTFDEEFDAATPSFWAGFGAGGIWATSFSPHLEDSRTIASNNELQYYVDPDMSAFDNPFSVTDGVLTITASPLDATQEATAGGLSYSSGMISTEMSFAFCTGYVEICADLPDEVGMWSAFWLMPADGDWSAEIDILEVLGEDADTLHTNVWDDGSGSSQAVYDTGAADGFHTYGLYWDESVIEWYYDGTLIRSAENTAFEDMYLIINLAVGGWAEDPDATTDFSEGLQIDYIRIYELESSTERNDAITEGGFTSQELWGGTEGADTINGSRWGDLIEAGGGDDIVYGDNGNDTLYGGDGADQLFGQNGSDALYGGAAADKLIGGNGVDFLNGGAGTDHLWGGVWAADGATDTFAFEAGCGTDYVHDFELGTDLIDLSSFGIGWDDLSSAMTDQGWATKIDLAACGGNSGDAVYLANVAAADLTADDILFATYA</sequence>
<dbReference type="PANTHER" id="PTHR10963:SF55">
    <property type="entry name" value="GLYCOSIDE HYDROLASE FAMILY 16 PROTEIN"/>
    <property type="match status" value="1"/>
</dbReference>
<dbReference type="RefSeq" id="WP_160895330.1">
    <property type="nucleotide sequence ID" value="NZ_WUMU01000017.1"/>
</dbReference>
<dbReference type="EMBL" id="WUMU01000017">
    <property type="protein sequence ID" value="MXN19205.1"/>
    <property type="molecule type" value="Genomic_DNA"/>
</dbReference>
<proteinExistence type="inferred from homology"/>
<dbReference type="PROSITE" id="PS00330">
    <property type="entry name" value="HEMOLYSIN_CALCIUM"/>
    <property type="match status" value="2"/>
</dbReference>
<evidence type="ECO:0000313" key="5">
    <source>
        <dbReference type="Proteomes" id="UP000477911"/>
    </source>
</evidence>
<accession>A0A6L7G501</accession>
<dbReference type="Pfam" id="PF00353">
    <property type="entry name" value="HemolysinCabind"/>
    <property type="match status" value="1"/>
</dbReference>
<evidence type="ECO:0000313" key="4">
    <source>
        <dbReference type="EMBL" id="MXN19205.1"/>
    </source>
</evidence>
<dbReference type="InterPro" id="IPR018511">
    <property type="entry name" value="Hemolysin-typ_Ca-bd_CS"/>
</dbReference>
<feature type="compositionally biased region" description="Low complexity" evidence="2">
    <location>
        <begin position="17"/>
        <end position="61"/>
    </location>
</feature>
<dbReference type="InterPro" id="IPR011049">
    <property type="entry name" value="Serralysin-like_metalloprot_C"/>
</dbReference>
<dbReference type="GO" id="GO:0005975">
    <property type="term" value="P:carbohydrate metabolic process"/>
    <property type="evidence" value="ECO:0007669"/>
    <property type="project" value="InterPro"/>
</dbReference>
<reference evidence="4 5" key="1">
    <citation type="submission" date="2019-12" db="EMBL/GenBank/DDBJ databases">
        <authorList>
            <person name="Li M."/>
        </authorList>
    </citation>
    <scope>NUCLEOTIDE SEQUENCE [LARGE SCALE GENOMIC DNA]</scope>
    <source>
        <strain evidence="4 5">GBMRC 2024</strain>
    </source>
</reference>
<organism evidence="4 5">
    <name type="scientific">Pseudooceanicola albus</name>
    <dbReference type="NCBI Taxonomy" id="2692189"/>
    <lineage>
        <taxon>Bacteria</taxon>
        <taxon>Pseudomonadati</taxon>
        <taxon>Pseudomonadota</taxon>
        <taxon>Alphaproteobacteria</taxon>
        <taxon>Rhodobacterales</taxon>
        <taxon>Paracoccaceae</taxon>
        <taxon>Pseudooceanicola</taxon>
    </lineage>
</organism>
<comment type="caution">
    <text evidence="4">The sequence shown here is derived from an EMBL/GenBank/DDBJ whole genome shotgun (WGS) entry which is preliminary data.</text>
</comment>
<feature type="region of interest" description="Disordered" evidence="2">
    <location>
        <begin position="1"/>
        <end position="61"/>
    </location>
</feature>
<dbReference type="PRINTS" id="PR00313">
    <property type="entry name" value="CABNDNGRPT"/>
</dbReference>
<evidence type="ECO:0000256" key="2">
    <source>
        <dbReference type="SAM" id="MobiDB-lite"/>
    </source>
</evidence>
<dbReference type="PANTHER" id="PTHR10963">
    <property type="entry name" value="GLYCOSYL HYDROLASE-RELATED"/>
    <property type="match status" value="1"/>
</dbReference>
<feature type="domain" description="GH16" evidence="3">
    <location>
        <begin position="99"/>
        <end position="317"/>
    </location>
</feature>
<dbReference type="Gene3D" id="2.60.120.200">
    <property type="match status" value="1"/>
</dbReference>
<dbReference type="CDD" id="cd08023">
    <property type="entry name" value="GH16_laminarinase_like"/>
    <property type="match status" value="1"/>
</dbReference>
<dbReference type="GO" id="GO:0005509">
    <property type="term" value="F:calcium ion binding"/>
    <property type="evidence" value="ECO:0007669"/>
    <property type="project" value="InterPro"/>
</dbReference>
<dbReference type="InterPro" id="IPR001343">
    <property type="entry name" value="Hemolysn_Ca-bd"/>
</dbReference>
<name>A0A6L7G501_9RHOB</name>
<dbReference type="PROSITE" id="PS51762">
    <property type="entry name" value="GH16_2"/>
    <property type="match status" value="1"/>
</dbReference>
<dbReference type="GO" id="GO:0004553">
    <property type="term" value="F:hydrolase activity, hydrolyzing O-glycosyl compounds"/>
    <property type="evidence" value="ECO:0007669"/>
    <property type="project" value="InterPro"/>
</dbReference>
<keyword evidence="4" id="KW-0378">Hydrolase</keyword>
<dbReference type="Proteomes" id="UP000477911">
    <property type="component" value="Unassembled WGS sequence"/>
</dbReference>
<comment type="similarity">
    <text evidence="1">Belongs to the glycosyl hydrolase 16 family.</text>
</comment>
<dbReference type="Pfam" id="PF00722">
    <property type="entry name" value="Glyco_hydro_16"/>
    <property type="match status" value="1"/>
</dbReference>
<gene>
    <name evidence="4" type="ORF">GR170_15290</name>
</gene>
<dbReference type="InterPro" id="IPR050546">
    <property type="entry name" value="Glycosyl_Hydrlase_16"/>
</dbReference>
<dbReference type="AlphaFoldDB" id="A0A6L7G501"/>
<dbReference type="InterPro" id="IPR013320">
    <property type="entry name" value="ConA-like_dom_sf"/>
</dbReference>
<evidence type="ECO:0000256" key="1">
    <source>
        <dbReference type="ARBA" id="ARBA00006865"/>
    </source>
</evidence>
<evidence type="ECO:0000259" key="3">
    <source>
        <dbReference type="PROSITE" id="PS51762"/>
    </source>
</evidence>
<protein>
    <submittedName>
        <fullName evidence="4">Family 16 glycosylhydrolase</fullName>
    </submittedName>
</protein>
<dbReference type="Gene3D" id="2.150.10.10">
    <property type="entry name" value="Serralysin-like metalloprotease, C-terminal"/>
    <property type="match status" value="1"/>
</dbReference>